<comment type="caution">
    <text evidence="1">The sequence shown here is derived from an EMBL/GenBank/DDBJ whole genome shotgun (WGS) entry which is preliminary data.</text>
</comment>
<reference evidence="1 2" key="1">
    <citation type="submission" date="2024-01" db="EMBL/GenBank/DDBJ databases">
        <title>A draft genome for the cacao thread blight pathogen Marasmiellus scandens.</title>
        <authorList>
            <person name="Baruah I.K."/>
            <person name="Leung J."/>
            <person name="Bukari Y."/>
            <person name="Amoako-Attah I."/>
            <person name="Meinhardt L.W."/>
            <person name="Bailey B.A."/>
            <person name="Cohen S.P."/>
        </authorList>
    </citation>
    <scope>NUCLEOTIDE SEQUENCE [LARGE SCALE GENOMIC DNA]</scope>
    <source>
        <strain evidence="1 2">GH-19</strain>
    </source>
</reference>
<protein>
    <submittedName>
        <fullName evidence="1">Uncharacterized protein</fullName>
    </submittedName>
</protein>
<sequence>MGQFQEHQGFDPSTQDFAQVYGLPLVEVIPPQKIFSEEEVSGTIHDTVDEKCTEETMSDIFYDMIDTLDQDTDSEYEDASSQIEEIWFSVPEHLPEPEVSSESNAGADFSFDSEPTDIVSEDVVVSATLGMVGYLLPSRWLYGYILMENLEAWKGSTNEDGSKLCWKFASSIDSAADSPTYMRWWWCAECYRMASTYFCEWCPPTSYMHSTYRRKRRASM</sequence>
<name>A0ABR1K5F8_9AGAR</name>
<evidence type="ECO:0000313" key="1">
    <source>
        <dbReference type="EMBL" id="KAK7472131.1"/>
    </source>
</evidence>
<proteinExistence type="predicted"/>
<accession>A0ABR1K5F8</accession>
<dbReference type="Proteomes" id="UP001498398">
    <property type="component" value="Unassembled WGS sequence"/>
</dbReference>
<organism evidence="1 2">
    <name type="scientific">Marasmiellus scandens</name>
    <dbReference type="NCBI Taxonomy" id="2682957"/>
    <lineage>
        <taxon>Eukaryota</taxon>
        <taxon>Fungi</taxon>
        <taxon>Dikarya</taxon>
        <taxon>Basidiomycota</taxon>
        <taxon>Agaricomycotina</taxon>
        <taxon>Agaricomycetes</taxon>
        <taxon>Agaricomycetidae</taxon>
        <taxon>Agaricales</taxon>
        <taxon>Marasmiineae</taxon>
        <taxon>Omphalotaceae</taxon>
        <taxon>Marasmiellus</taxon>
    </lineage>
</organism>
<dbReference type="EMBL" id="JBANRG010000001">
    <property type="protein sequence ID" value="KAK7472131.1"/>
    <property type="molecule type" value="Genomic_DNA"/>
</dbReference>
<keyword evidence="2" id="KW-1185">Reference proteome</keyword>
<gene>
    <name evidence="1" type="ORF">VKT23_000253</name>
</gene>
<evidence type="ECO:0000313" key="2">
    <source>
        <dbReference type="Proteomes" id="UP001498398"/>
    </source>
</evidence>